<evidence type="ECO:0000256" key="2">
    <source>
        <dbReference type="SAM" id="MobiDB-lite"/>
    </source>
</evidence>
<organism evidence="5 6">
    <name type="scientific">Paenibacillus lautus</name>
    <name type="common">Bacillus lautus</name>
    <dbReference type="NCBI Taxonomy" id="1401"/>
    <lineage>
        <taxon>Bacteria</taxon>
        <taxon>Bacillati</taxon>
        <taxon>Bacillota</taxon>
        <taxon>Bacilli</taxon>
        <taxon>Bacillales</taxon>
        <taxon>Paenibacillaceae</taxon>
        <taxon>Paenibacillus</taxon>
    </lineage>
</organism>
<proteinExistence type="predicted"/>
<evidence type="ECO:0000313" key="6">
    <source>
        <dbReference type="Proteomes" id="UP000266552"/>
    </source>
</evidence>
<evidence type="ECO:0000256" key="1">
    <source>
        <dbReference type="SAM" id="Coils"/>
    </source>
</evidence>
<feature type="region of interest" description="Disordered" evidence="2">
    <location>
        <begin position="790"/>
        <end position="854"/>
    </location>
</feature>
<dbReference type="AlphaFoldDB" id="A0A385TUC0"/>
<feature type="signal peptide" evidence="3">
    <location>
        <begin position="1"/>
        <end position="23"/>
    </location>
</feature>
<dbReference type="InterPro" id="IPR007621">
    <property type="entry name" value="TPM_dom"/>
</dbReference>
<feature type="compositionally biased region" description="Basic and acidic residues" evidence="2">
    <location>
        <begin position="800"/>
        <end position="811"/>
    </location>
</feature>
<feature type="compositionally biased region" description="Low complexity" evidence="2">
    <location>
        <begin position="812"/>
        <end position="854"/>
    </location>
</feature>
<dbReference type="Pfam" id="PF04536">
    <property type="entry name" value="TPM_phosphatase"/>
    <property type="match status" value="1"/>
</dbReference>
<reference evidence="5 6" key="1">
    <citation type="submission" date="2018-09" db="EMBL/GenBank/DDBJ databases">
        <title>Genome Sequence of Paenibacillus lautus Strain E7593-69, Azo Dye-Degrading Bacteria, Isolated from Commercial Tattoo Inks.</title>
        <authorList>
            <person name="Nho S.W."/>
            <person name="Kim S.-J."/>
            <person name="Kweon O."/>
            <person name="Cerniglia C.E."/>
        </authorList>
    </citation>
    <scope>NUCLEOTIDE SEQUENCE [LARGE SCALE GENOMIC DNA]</scope>
    <source>
        <strain evidence="5 6">E7593-69</strain>
    </source>
</reference>
<evidence type="ECO:0000259" key="4">
    <source>
        <dbReference type="Pfam" id="PF04536"/>
    </source>
</evidence>
<feature type="domain" description="TPM" evidence="4">
    <location>
        <begin position="33"/>
        <end position="158"/>
    </location>
</feature>
<dbReference type="EMBL" id="CP032412">
    <property type="protein sequence ID" value="AYB45937.1"/>
    <property type="molecule type" value="Genomic_DNA"/>
</dbReference>
<name>A0A385TUC0_PAELA</name>
<gene>
    <name evidence="5" type="ORF">D5F53_22745</name>
</gene>
<evidence type="ECO:0000256" key="3">
    <source>
        <dbReference type="SAM" id="SignalP"/>
    </source>
</evidence>
<accession>A0A385TUC0</accession>
<dbReference type="Proteomes" id="UP000266552">
    <property type="component" value="Chromosome"/>
</dbReference>
<feature type="coiled-coil region" evidence="1">
    <location>
        <begin position="706"/>
        <end position="733"/>
    </location>
</feature>
<feature type="region of interest" description="Disordered" evidence="2">
    <location>
        <begin position="167"/>
        <end position="204"/>
    </location>
</feature>
<keyword evidence="3" id="KW-0732">Signal</keyword>
<keyword evidence="1" id="KW-0175">Coiled coil</keyword>
<dbReference type="KEGG" id="plw:D5F53_22745"/>
<evidence type="ECO:0000313" key="5">
    <source>
        <dbReference type="EMBL" id="AYB45937.1"/>
    </source>
</evidence>
<feature type="compositionally biased region" description="Basic and acidic residues" evidence="2">
    <location>
        <begin position="173"/>
        <end position="198"/>
    </location>
</feature>
<sequence>MKRMRWLLVMLVLMIGTGTSVWAAGIPSKQGLVRDTAGLFDSSQRQYLSKIAKGDQIHVFVLTVPGLDGQSPTDYANAAYDAWNLGTADVLLLISSGDRSVEFNFNNPRLQKAIDEWSRNKGKGTGSSAITAMLDAYFIPHAKEGSFSKASASMIHQVHRLADLPAGEVPVQGDDHKAEAVSPEPENKGSVKSTDEATRSTSTADTAAPLKIEFPKLPWIEMAAGGLGITLIFMLIKGYLKKRKLSMISEQFAELLVICNASLEKVGAYQGIAQGKTGRAVQEIADRLSEFMVAAAESKTELQETRIFILRYSSMDEAIQRFSKIADRLERGIKAEDNRITVIEHADKTAKGRTAELHADYTVLKQTLDRAAVDRGYPFPILYQELEGLEHDIQRAVELQLFDPLEAQEVLKAAEQKHAMSKSNIEDVAVYVKEAHEFSDQSAAIRAEIVKIIETHQLYRIKVRPFERLDEAREQMNQLENFLRQGNMGEVRKSSERAHAMLKEALGMTRRQAELRRQNRNDLDRLYEQIQQFHNESSVLQSLLNHCRSQYVPRHWQSWEQALAKESQEVRMADGKLPEAERLTHDEVQEFEVAREIIENESKTMARVLQWVREMKETLEGLDDRLQAVRHELAAAQEVFVSQQKTLQIHNIVTSNHSLLLGLPDSFWRNVQTVGDSLSSPLYDLDYLESAARSCTQDAEHFAYGVQDIVRQKEEAERLSVQVEQRFKQVSRRASRGFKKNYKSYRLRVEQLFEQGMYAEASHELLNIAEYIDRVEREIRHQEMLEQQRRAAQQLQRAADQARRAAEDARKAAAQSSSRSSGSSWGSSSGSSHSSGGSGWGDSSSGNSSGGSKW</sequence>
<feature type="chain" id="PRO_5017202919" description="TPM domain-containing protein" evidence="3">
    <location>
        <begin position="24"/>
        <end position="854"/>
    </location>
</feature>
<dbReference type="Gene3D" id="3.10.310.50">
    <property type="match status" value="1"/>
</dbReference>
<feature type="compositionally biased region" description="Low complexity" evidence="2">
    <location>
        <begin position="790"/>
        <end position="799"/>
    </location>
</feature>
<feature type="coiled-coil region" evidence="1">
    <location>
        <begin position="612"/>
        <end position="639"/>
    </location>
</feature>
<keyword evidence="6" id="KW-1185">Reference proteome</keyword>
<protein>
    <recommendedName>
        <fullName evidence="4">TPM domain-containing protein</fullName>
    </recommendedName>
</protein>
<dbReference type="RefSeq" id="WP_119849578.1">
    <property type="nucleotide sequence ID" value="NZ_CP032412.1"/>
</dbReference>